<feature type="domain" description="Protein kinase" evidence="22">
    <location>
        <begin position="49"/>
        <end position="365"/>
    </location>
</feature>
<dbReference type="FunFam" id="1.10.510.10:FF:000358">
    <property type="entry name" value="Putative leucine-rich repeat receptor-like serine/threonine-protein kinase"/>
    <property type="match status" value="2"/>
</dbReference>
<dbReference type="GO" id="GO:0005524">
    <property type="term" value="F:ATP binding"/>
    <property type="evidence" value="ECO:0007669"/>
    <property type="project" value="UniProtKB-KW"/>
</dbReference>
<dbReference type="EC" id="2.7.11.1" evidence="4"/>
<dbReference type="InterPro" id="IPR008271">
    <property type="entry name" value="Ser/Thr_kinase_AS"/>
</dbReference>
<keyword evidence="7" id="KW-0597">Phosphoprotein</keyword>
<evidence type="ECO:0000256" key="2">
    <source>
        <dbReference type="ARBA" id="ARBA00008536"/>
    </source>
</evidence>
<evidence type="ECO:0000256" key="12">
    <source>
        <dbReference type="ARBA" id="ARBA00022737"/>
    </source>
</evidence>
<keyword evidence="15" id="KW-0067">ATP-binding</keyword>
<feature type="domain" description="Protein kinase" evidence="22">
    <location>
        <begin position="387"/>
        <end position="675"/>
    </location>
</feature>
<dbReference type="GO" id="GO:0007166">
    <property type="term" value="P:cell surface receptor signaling pathway"/>
    <property type="evidence" value="ECO:0000318"/>
    <property type="project" value="GO_Central"/>
</dbReference>
<keyword evidence="8" id="KW-0433">Leucine-rich repeat</keyword>
<dbReference type="PROSITE" id="PS00108">
    <property type="entry name" value="PROTEIN_KINASE_ST"/>
    <property type="match status" value="3"/>
</dbReference>
<dbReference type="InterPro" id="IPR045272">
    <property type="entry name" value="ANXUR1/2-like"/>
</dbReference>
<dbReference type="PANTHER" id="PTHR27003:SF383">
    <property type="entry name" value="TYROSINE-PROTEIN KINASE, NON-RECEPTOR JAK_TYK2-RELATED"/>
    <property type="match status" value="1"/>
</dbReference>
<evidence type="ECO:0000256" key="15">
    <source>
        <dbReference type="ARBA" id="ARBA00022840"/>
    </source>
</evidence>
<keyword evidence="11" id="KW-0732">Signal</keyword>
<organism evidence="23 24">
    <name type="scientific">Lactuca sativa</name>
    <name type="common">Garden lettuce</name>
    <dbReference type="NCBI Taxonomy" id="4236"/>
    <lineage>
        <taxon>Eukaryota</taxon>
        <taxon>Viridiplantae</taxon>
        <taxon>Streptophyta</taxon>
        <taxon>Embryophyta</taxon>
        <taxon>Tracheophyta</taxon>
        <taxon>Spermatophyta</taxon>
        <taxon>Magnoliopsida</taxon>
        <taxon>eudicotyledons</taxon>
        <taxon>Gunneridae</taxon>
        <taxon>Pentapetalae</taxon>
        <taxon>asterids</taxon>
        <taxon>campanulids</taxon>
        <taxon>Asterales</taxon>
        <taxon>Asteraceae</taxon>
        <taxon>Cichorioideae</taxon>
        <taxon>Cichorieae</taxon>
        <taxon>Lactucinae</taxon>
        <taxon>Lactuca</taxon>
    </lineage>
</organism>
<evidence type="ECO:0000256" key="7">
    <source>
        <dbReference type="ARBA" id="ARBA00022553"/>
    </source>
</evidence>
<dbReference type="SUPFAM" id="SSF56112">
    <property type="entry name" value="Protein kinase-like (PK-like)"/>
    <property type="match status" value="5"/>
</dbReference>
<keyword evidence="14" id="KW-0418">Kinase</keyword>
<evidence type="ECO:0000256" key="20">
    <source>
        <dbReference type="ARBA" id="ARBA00047899"/>
    </source>
</evidence>
<dbReference type="SMART" id="SM00220">
    <property type="entry name" value="S_TKc"/>
    <property type="match status" value="5"/>
</dbReference>
<evidence type="ECO:0000313" key="24">
    <source>
        <dbReference type="Proteomes" id="UP000235145"/>
    </source>
</evidence>
<proteinExistence type="inferred from homology"/>
<evidence type="ECO:0000256" key="5">
    <source>
        <dbReference type="ARBA" id="ARBA00022475"/>
    </source>
</evidence>
<dbReference type="GO" id="GO:0005886">
    <property type="term" value="C:plasma membrane"/>
    <property type="evidence" value="ECO:0000318"/>
    <property type="project" value="GO_Central"/>
</dbReference>
<evidence type="ECO:0000256" key="8">
    <source>
        <dbReference type="ARBA" id="ARBA00022614"/>
    </source>
</evidence>
<dbReference type="FunFam" id="1.10.510.10:FF:000240">
    <property type="entry name" value="Lectin-domain containing receptor kinase A4.3"/>
    <property type="match status" value="1"/>
</dbReference>
<evidence type="ECO:0000256" key="10">
    <source>
        <dbReference type="ARBA" id="ARBA00022692"/>
    </source>
</evidence>
<keyword evidence="16" id="KW-1133">Transmembrane helix</keyword>
<keyword evidence="24" id="KW-1185">Reference proteome</keyword>
<dbReference type="Gene3D" id="1.10.510.10">
    <property type="entry name" value="Transferase(Phosphotransferase) domain 1"/>
    <property type="match status" value="5"/>
</dbReference>
<evidence type="ECO:0000256" key="1">
    <source>
        <dbReference type="ARBA" id="ARBA00004251"/>
    </source>
</evidence>
<dbReference type="EMBL" id="NBSK02000005">
    <property type="protein sequence ID" value="KAJ0206822.1"/>
    <property type="molecule type" value="Genomic_DNA"/>
</dbReference>
<dbReference type="GO" id="GO:0004674">
    <property type="term" value="F:protein serine/threonine kinase activity"/>
    <property type="evidence" value="ECO:0007669"/>
    <property type="project" value="UniProtKB-KW"/>
</dbReference>
<dbReference type="FunFam" id="3.30.200.20:FF:000039">
    <property type="entry name" value="receptor-like protein kinase FERONIA"/>
    <property type="match status" value="1"/>
</dbReference>
<comment type="catalytic activity">
    <reaction evidence="21">
        <text>L-seryl-[protein] + ATP = O-phospho-L-seryl-[protein] + ADP + H(+)</text>
        <dbReference type="Rhea" id="RHEA:17989"/>
        <dbReference type="Rhea" id="RHEA-COMP:9863"/>
        <dbReference type="Rhea" id="RHEA-COMP:11604"/>
        <dbReference type="ChEBI" id="CHEBI:15378"/>
        <dbReference type="ChEBI" id="CHEBI:29999"/>
        <dbReference type="ChEBI" id="CHEBI:30616"/>
        <dbReference type="ChEBI" id="CHEBI:83421"/>
        <dbReference type="ChEBI" id="CHEBI:456216"/>
        <dbReference type="EC" id="2.7.11.1"/>
    </reaction>
</comment>
<dbReference type="PROSITE" id="PS50011">
    <property type="entry name" value="PROTEIN_KINASE_DOM"/>
    <property type="match status" value="5"/>
</dbReference>
<name>A0A9R1XG81_LACSA</name>
<dbReference type="GO" id="GO:0004714">
    <property type="term" value="F:transmembrane receptor protein tyrosine kinase activity"/>
    <property type="evidence" value="ECO:0007669"/>
    <property type="project" value="InterPro"/>
</dbReference>
<comment type="similarity">
    <text evidence="2">In the N-terminal section; belongs to the leguminous lectin family.</text>
</comment>
<keyword evidence="12" id="KW-0677">Repeat</keyword>
<keyword evidence="13" id="KW-0547">Nucleotide-binding</keyword>
<feature type="domain" description="Protein kinase" evidence="22">
    <location>
        <begin position="1453"/>
        <end position="1769"/>
    </location>
</feature>
<comment type="subcellular location">
    <subcellularLocation>
        <location evidence="1">Cell membrane</location>
        <topology evidence="1">Single-pass type I membrane protein</topology>
    </subcellularLocation>
</comment>
<evidence type="ECO:0000259" key="22">
    <source>
        <dbReference type="PROSITE" id="PS50011"/>
    </source>
</evidence>
<feature type="domain" description="Protein kinase" evidence="22">
    <location>
        <begin position="1791"/>
        <end position="2079"/>
    </location>
</feature>
<dbReference type="PANTHER" id="PTHR27003">
    <property type="entry name" value="OS07G0166700 PROTEIN"/>
    <property type="match status" value="1"/>
</dbReference>
<reference evidence="23 24" key="1">
    <citation type="journal article" date="2017" name="Nat. Commun.">
        <title>Genome assembly with in vitro proximity ligation data and whole-genome triplication in lettuce.</title>
        <authorList>
            <person name="Reyes-Chin-Wo S."/>
            <person name="Wang Z."/>
            <person name="Yang X."/>
            <person name="Kozik A."/>
            <person name="Arikit S."/>
            <person name="Song C."/>
            <person name="Xia L."/>
            <person name="Froenicke L."/>
            <person name="Lavelle D.O."/>
            <person name="Truco M.J."/>
            <person name="Xia R."/>
            <person name="Zhu S."/>
            <person name="Xu C."/>
            <person name="Xu H."/>
            <person name="Xu X."/>
            <person name="Cox K."/>
            <person name="Korf I."/>
            <person name="Meyers B.C."/>
            <person name="Michelmore R.W."/>
        </authorList>
    </citation>
    <scope>NUCLEOTIDE SEQUENCE [LARGE SCALE GENOMIC DNA]</scope>
    <source>
        <strain evidence="24">cv. Salinas</strain>
        <tissue evidence="23">Seedlings</tissue>
    </source>
</reference>
<dbReference type="Gene3D" id="3.30.200.20">
    <property type="entry name" value="Phosphorylase Kinase, domain 1"/>
    <property type="match status" value="5"/>
</dbReference>
<gene>
    <name evidence="23" type="ORF">LSAT_V11C500240160</name>
</gene>
<evidence type="ECO:0000256" key="17">
    <source>
        <dbReference type="ARBA" id="ARBA00023136"/>
    </source>
</evidence>
<feature type="domain" description="Protein kinase" evidence="22">
    <location>
        <begin position="1128"/>
        <end position="1402"/>
    </location>
</feature>
<keyword evidence="19" id="KW-0325">Glycoprotein</keyword>
<dbReference type="GO" id="GO:0002229">
    <property type="term" value="P:defense response to oomycetes"/>
    <property type="evidence" value="ECO:0007669"/>
    <property type="project" value="UniProtKB-ARBA"/>
</dbReference>
<accession>A0A9R1XG81</accession>
<comment type="catalytic activity">
    <reaction evidence="20">
        <text>L-threonyl-[protein] + ATP = O-phospho-L-threonyl-[protein] + ADP + H(+)</text>
        <dbReference type="Rhea" id="RHEA:46608"/>
        <dbReference type="Rhea" id="RHEA-COMP:11060"/>
        <dbReference type="Rhea" id="RHEA-COMP:11605"/>
        <dbReference type="ChEBI" id="CHEBI:15378"/>
        <dbReference type="ChEBI" id="CHEBI:30013"/>
        <dbReference type="ChEBI" id="CHEBI:30616"/>
        <dbReference type="ChEBI" id="CHEBI:61977"/>
        <dbReference type="ChEBI" id="CHEBI:456216"/>
        <dbReference type="EC" id="2.7.11.1"/>
    </reaction>
</comment>
<dbReference type="InterPro" id="IPR011009">
    <property type="entry name" value="Kinase-like_dom_sf"/>
</dbReference>
<evidence type="ECO:0000256" key="14">
    <source>
        <dbReference type="ARBA" id="ARBA00022777"/>
    </source>
</evidence>
<evidence type="ECO:0000256" key="21">
    <source>
        <dbReference type="ARBA" id="ARBA00048679"/>
    </source>
</evidence>
<keyword evidence="5" id="KW-1003">Cell membrane</keyword>
<keyword evidence="17" id="KW-0472">Membrane</keyword>
<dbReference type="Proteomes" id="UP000235145">
    <property type="component" value="Unassembled WGS sequence"/>
</dbReference>
<dbReference type="InterPro" id="IPR025886">
    <property type="entry name" value="PP2-like"/>
</dbReference>
<evidence type="ECO:0000256" key="9">
    <source>
        <dbReference type="ARBA" id="ARBA00022679"/>
    </source>
</evidence>
<evidence type="ECO:0000256" key="6">
    <source>
        <dbReference type="ARBA" id="ARBA00022527"/>
    </source>
</evidence>
<keyword evidence="6" id="KW-0723">Serine/threonine-protein kinase</keyword>
<dbReference type="InterPro" id="IPR000719">
    <property type="entry name" value="Prot_kinase_dom"/>
</dbReference>
<evidence type="ECO:0000256" key="11">
    <source>
        <dbReference type="ARBA" id="ARBA00022729"/>
    </source>
</evidence>
<dbReference type="InterPro" id="IPR001245">
    <property type="entry name" value="Ser-Thr/Tyr_kinase_cat_dom"/>
</dbReference>
<evidence type="ECO:0000256" key="3">
    <source>
        <dbReference type="ARBA" id="ARBA00010217"/>
    </source>
</evidence>
<evidence type="ECO:0000256" key="18">
    <source>
        <dbReference type="ARBA" id="ARBA00023170"/>
    </source>
</evidence>
<evidence type="ECO:0000256" key="13">
    <source>
        <dbReference type="ARBA" id="ARBA00022741"/>
    </source>
</evidence>
<dbReference type="Pfam" id="PF07714">
    <property type="entry name" value="PK_Tyr_Ser-Thr"/>
    <property type="match status" value="5"/>
</dbReference>
<sequence>MKMIVKEGSGDGGSRGGCYLGVTEVLLPVKTMDHMKIPLKDIKSATHDFHEHFKIGRGGFGEVYKADLFHFDFRKYVAENRFQKHSSAELSVYPRRQGTVAIKRLDRRYGQGPVQFLQELSVLPFLTHKNLVTLVGFCDEDGEHILVYEYAPNGSLHDHIQTSNTTNSHTWARRLQICLDAASGLEFLHNGLGEHYRIIHRDIKSSNILLGQNYIGMISDFGLSKIGPANLEATFVMTQAAGTPLYIDPQYQKTDKLTKESDVYSFGVVLFEALSGRLVHSGSSKDDPQLVLNMAKRCFEQRNVKEIIHSNFKSEFEKAGLSLLDDESCPESIRIFAAIAYKCCKDKREERPTMVEVVKKLEKALKYHVNRVEATRITLGDIRSATNDFRDIIEQGPPADVYCGELSHLKGSHGTVTIKRLHHSMDSDGEEFVKEIGKLYSYSHENIVPVLGFCEEGIERIIVFEHMVKGSLKENLTNTSLTWKQRLKICIDVAYGLAYIHSHAEREQMIHGDLKSSSILLGDDWKASISDFIVFKGAGTLGYLDPIYANTSSLTQESDIYSFGVVLFEILSGRLATETIKIDRQLPLGEVRNVEPQLINSARGSGDERMIFLANWASKCFKNKKVEDIIFHAIKKEIEPISLVIFSTIAYQCLMEQRDDRPTMTKVVEELEKALDCQDEWEWEQKLPTDYKEIIQMSKRPVASTIRKKDIHSLLTSGMLLHNEKWFSITMDGARNEMASAKTFSFGDVSSVKWKSVQKSRFPKVARISDISNLNIQIQITTQFLTPEMMYGAYLVFKFCDRRKVSSRPLYVNLKYKKAGETLSAYFAEWEVGSEWLKVELFRFSSKNGSVNFEILLESLSQYYCGRGAIYIEGIEFQAIRSVDFEHNNELKDGTNSEGVLINTQLDMDWVEKMLYRYEKIIRRYGKNVHVANGIDNKEVMYRLLSEGIHIDKGEKFFSLSKSMKNCHMLRASSVIYNSLNLKFSKPPTGLRFAKVAKILSHQDFRIKCDIETQMLSSDTTYACFLVFKLSKKCHGLKCPVKARDLVPHRKERTKIISFTYPNIVNLDKIKWIPEQREDGWMEVIVWEFNVDSTHNDEFVPMDLRLTCFEGNMSGLIWVDILQATNNFAAQCFIARGGFGNVYKGDLLRPEGLVTVAFKRLDRESEQGSEEFMRNISVLSSYKHENIVSLVGFCDEGDEMIVVYKFVPRGSLDMYVRSAHLTWLQRLQICLGAARGLTYLHFPPTETQIRVIHRDLKSANILLDENWQPKIADFGLSKLHVVSEQSDFLVTNAAGTFGYLDPVYYNTGVLTKESDLYSFGVVLFEILCGRLAYEEGKGFLGPLACCNYCDGTLTEIIDPILRKQMSADSLDLYSAIAYQCLDNDRKQRPTIVEVVQKLEEVLRLQQKFEAALAHQQVADNLKDKHEGEDDFKVKNMDHMKIPLEDIKSATHDFHDDYKIGIGGFGKVYKAKLFHFDFRKYVKQGGYKTVSTVELSSYQRTQSTVAIKRLDRNSGQGTGEFLQEISVLPYFTHKNLVTLVGFCDEDHERILVYEHASNGSLDSHIEKNDIMNCHTWATRLQICLDAAYGLDFLHNGVGEHHRIIHRDIKSSNILLGRNYIGMISDFGLSRIGPSNLQATFLMTQAVGTLAYIDPQYAKTGKLTKESDVYSFGVVLLEALSGRLAHFQLSKDAQEFLPHMAKRCFQQKIVNEIIDSKFKKEFEKAGSPILDDETCPDSIMIFAEIAYKCCKKKREDRPTMAEVVKELEKAFKSHVNGVEALRTTLDDVMSATNNFHDIKEQGQLGEVYSGELSHFRGQNTVTIKRLHHSVDSHGEEFCKEIARLYSYSHENVVPVLGFCEEQGERIVVFEHMVKGSVKQHLTNNSLTWKQRLKICVDAAHGLAYIHSHTEIDQQLIHGDMKSSSILLRDDWKAAISDFIIFRGAGTLGYLDPLYMTTGSMTQKSDVYSFGVILFEILSGRSAVERIKIDQKQQLRELPNDEAQLKSARPTVEEERDVFLAQLAAKSFKTQKIQDIIFHAIKQQIEPQSLEIFSTIAYQCLMKEQEDRPTMAKVVEELEKAFNCQDEWEWEQNLPSDYKKIIQMSKYPVPSTISKKDLHSLFSSGILLNNEKVWFSISMDGSRNEMIPAKRFSYNDVSSLKWRSIQKSRFPKVAKILDISNLNIGVQINAELLTPETMYGAYLVFKFYDRRKVSSRPIYINFKYKKAGETLNAYFAEWKEGGSQWLRVELFRFQSNHRSTDFEFLLVSFSKYYCGIGGIFVEGIEFNAIPMVDLEKNKKLKDGTNMGGVLKTKLEMDSAEQMIADNEEIIKRSGNNVQNASNVELCLLLFKGVLIDNGEKLFSLSEVNGKRCHMLPAKAIIYNSSNIKLCNPPTESRCRFEEVVEILSHQDFRIKCDIETKMLSSDTTYACFLVFKLSKKCRGLKCPVKARDLVPHRKERTKIISFTHPSTVNLDKIKWIPEQREDGWMEVKVWEFNVDNTHNDEFVPMDLRLTCFEGNMSGLIVYGIEFRPIA</sequence>
<evidence type="ECO:0000256" key="4">
    <source>
        <dbReference type="ARBA" id="ARBA00012513"/>
    </source>
</evidence>
<comment type="similarity">
    <text evidence="3">In the C-terminal section; belongs to the protein kinase superfamily. Ser/Thr protein kinase family.</text>
</comment>
<evidence type="ECO:0000256" key="19">
    <source>
        <dbReference type="ARBA" id="ARBA00023180"/>
    </source>
</evidence>
<keyword evidence="10" id="KW-0812">Transmembrane</keyword>
<comment type="caution">
    <text evidence="23">The sequence shown here is derived from an EMBL/GenBank/DDBJ whole genome shotgun (WGS) entry which is preliminary data.</text>
</comment>
<protein>
    <recommendedName>
        <fullName evidence="4">non-specific serine/threonine protein kinase</fullName>
        <ecNumber evidence="4">2.7.11.1</ecNumber>
    </recommendedName>
</protein>
<keyword evidence="18" id="KW-0675">Receptor</keyword>
<dbReference type="Pfam" id="PF14299">
    <property type="entry name" value="PP2"/>
    <property type="match status" value="4"/>
</dbReference>
<evidence type="ECO:0000256" key="16">
    <source>
        <dbReference type="ARBA" id="ARBA00022989"/>
    </source>
</evidence>
<evidence type="ECO:0000313" key="23">
    <source>
        <dbReference type="EMBL" id="KAJ0206822.1"/>
    </source>
</evidence>
<keyword evidence="9" id="KW-0808">Transferase</keyword>